<accession>A0ABS7EL18</accession>
<keyword evidence="5" id="KW-0413">Isomerase</keyword>
<dbReference type="InterPro" id="IPR000297">
    <property type="entry name" value="PPIase_PpiC"/>
</dbReference>
<dbReference type="Proteomes" id="UP001166251">
    <property type="component" value="Unassembled WGS sequence"/>
</dbReference>
<dbReference type="Gene3D" id="3.10.50.40">
    <property type="match status" value="1"/>
</dbReference>
<feature type="domain" description="PpiC" evidence="7">
    <location>
        <begin position="154"/>
        <end position="259"/>
    </location>
</feature>
<dbReference type="InterPro" id="IPR027304">
    <property type="entry name" value="Trigger_fact/SurA_dom_sf"/>
</dbReference>
<dbReference type="Pfam" id="PF00639">
    <property type="entry name" value="Rotamase"/>
    <property type="match status" value="1"/>
</dbReference>
<comment type="catalytic activity">
    <reaction evidence="1">
        <text>[protein]-peptidylproline (omega=180) = [protein]-peptidylproline (omega=0)</text>
        <dbReference type="Rhea" id="RHEA:16237"/>
        <dbReference type="Rhea" id="RHEA-COMP:10747"/>
        <dbReference type="Rhea" id="RHEA-COMP:10748"/>
        <dbReference type="ChEBI" id="CHEBI:83833"/>
        <dbReference type="ChEBI" id="CHEBI:83834"/>
        <dbReference type="EC" id="5.2.1.8"/>
    </reaction>
</comment>
<evidence type="ECO:0000256" key="2">
    <source>
        <dbReference type="ARBA" id="ARBA00007656"/>
    </source>
</evidence>
<dbReference type="Gene3D" id="1.10.4030.10">
    <property type="entry name" value="Porin chaperone SurA, peptide-binding domain"/>
    <property type="match status" value="1"/>
</dbReference>
<comment type="caution">
    <text evidence="8">The sequence shown here is derived from an EMBL/GenBank/DDBJ whole genome shotgun (WGS) entry which is preliminary data.</text>
</comment>
<dbReference type="PANTHER" id="PTHR47245">
    <property type="entry name" value="PEPTIDYLPROLYL ISOMERASE"/>
    <property type="match status" value="1"/>
</dbReference>
<name>A0ABS7EL18_9GAMM</name>
<dbReference type="PANTHER" id="PTHR47245:SF2">
    <property type="entry name" value="PEPTIDYL-PROLYL CIS-TRANS ISOMERASE HP_0175-RELATED"/>
    <property type="match status" value="1"/>
</dbReference>
<evidence type="ECO:0000256" key="3">
    <source>
        <dbReference type="ARBA" id="ARBA00013194"/>
    </source>
</evidence>
<reference evidence="8" key="1">
    <citation type="submission" date="2021-07" db="EMBL/GenBank/DDBJ databases">
        <title>Neiella marina sp. nov., isolated from the intestinal content of sea cucumber Apostichopus japonicus.</title>
        <authorList>
            <person name="Bai X."/>
        </authorList>
    </citation>
    <scope>NUCLEOTIDE SEQUENCE</scope>
    <source>
        <strain evidence="8">126</strain>
    </source>
</reference>
<dbReference type="InterPro" id="IPR050245">
    <property type="entry name" value="PrsA_foldase"/>
</dbReference>
<dbReference type="EC" id="5.2.1.8" evidence="3"/>
<dbReference type="RefSeq" id="WP_220105201.1">
    <property type="nucleotide sequence ID" value="NZ_JAHZSS010000025.1"/>
</dbReference>
<dbReference type="EMBL" id="JAHZSS010000025">
    <property type="protein sequence ID" value="MBW8192578.1"/>
    <property type="molecule type" value="Genomic_DNA"/>
</dbReference>
<dbReference type="NCBIfam" id="TIGR02933">
    <property type="entry name" value="nifM_nitrog"/>
    <property type="match status" value="1"/>
</dbReference>
<evidence type="ECO:0000313" key="8">
    <source>
        <dbReference type="EMBL" id="MBW8192578.1"/>
    </source>
</evidence>
<evidence type="ECO:0000256" key="4">
    <source>
        <dbReference type="ARBA" id="ARBA00023110"/>
    </source>
</evidence>
<evidence type="ECO:0000313" key="9">
    <source>
        <dbReference type="Proteomes" id="UP001166251"/>
    </source>
</evidence>
<dbReference type="InterPro" id="IPR014282">
    <property type="entry name" value="Nitrogen_fix_NifM"/>
</dbReference>
<evidence type="ECO:0000256" key="6">
    <source>
        <dbReference type="SAM" id="Coils"/>
    </source>
</evidence>
<organism evidence="8 9">
    <name type="scientific">Neiella holothuriorum</name>
    <dbReference type="NCBI Taxonomy" id="2870530"/>
    <lineage>
        <taxon>Bacteria</taxon>
        <taxon>Pseudomonadati</taxon>
        <taxon>Pseudomonadota</taxon>
        <taxon>Gammaproteobacteria</taxon>
        <taxon>Alteromonadales</taxon>
        <taxon>Echinimonadaceae</taxon>
        <taxon>Neiella</taxon>
    </lineage>
</organism>
<sequence length="298" mass="33614">MTMSHKRAEVTALPSAESHDPAFHYLMMKSSLDQFGIIYSELKPEQWPQVTRTATHARQLQRIVLASPEASQVHLTGQEIEQAVASLQQRFDKEESFIATLAANQLEPVGLRKALRDELHCEAILNYIGLQVEAITDSQVADYYQANSAKFAQPERRYARHILITVNDDFVENTLDQVEIRIADIERQLRKKSNIGSHFGWFAKRHSECPSAMNDGELGWVEQATLFAELDDALFGMTAGEMSPPIATEVGLHLLYCQEINPAHVVTFEQAKDKIRQGLQQQASKQAQKQWLKALSAD</sequence>
<dbReference type="PROSITE" id="PS50198">
    <property type="entry name" value="PPIC_PPIASE_2"/>
    <property type="match status" value="1"/>
</dbReference>
<evidence type="ECO:0000256" key="5">
    <source>
        <dbReference type="PROSITE-ProRule" id="PRU00278"/>
    </source>
</evidence>
<gene>
    <name evidence="8" type="primary">nifM</name>
    <name evidence="8" type="ORF">K0504_16185</name>
</gene>
<dbReference type="InterPro" id="IPR046357">
    <property type="entry name" value="PPIase_dom_sf"/>
</dbReference>
<evidence type="ECO:0000256" key="1">
    <source>
        <dbReference type="ARBA" id="ARBA00000971"/>
    </source>
</evidence>
<evidence type="ECO:0000259" key="7">
    <source>
        <dbReference type="PROSITE" id="PS50198"/>
    </source>
</evidence>
<dbReference type="SUPFAM" id="SSF109998">
    <property type="entry name" value="Triger factor/SurA peptide-binding domain-like"/>
    <property type="match status" value="1"/>
</dbReference>
<keyword evidence="6" id="KW-0175">Coiled coil</keyword>
<comment type="similarity">
    <text evidence="2">Belongs to the PpiC/parvulin rotamase family.</text>
</comment>
<keyword evidence="4 5" id="KW-0697">Rotamase</keyword>
<keyword evidence="9" id="KW-1185">Reference proteome</keyword>
<protein>
    <recommendedName>
        <fullName evidence="3">peptidylprolyl isomerase</fullName>
        <ecNumber evidence="3">5.2.1.8</ecNumber>
    </recommendedName>
</protein>
<feature type="coiled-coil region" evidence="6">
    <location>
        <begin position="168"/>
        <end position="195"/>
    </location>
</feature>
<dbReference type="SUPFAM" id="SSF54534">
    <property type="entry name" value="FKBP-like"/>
    <property type="match status" value="1"/>
</dbReference>
<proteinExistence type="inferred from homology"/>